<proteinExistence type="predicted"/>
<dbReference type="Proteomes" id="UP000053424">
    <property type="component" value="Unassembled WGS sequence"/>
</dbReference>
<evidence type="ECO:0000313" key="2">
    <source>
        <dbReference type="Proteomes" id="UP000053424"/>
    </source>
</evidence>
<sequence>MRKSHCIDIVFVQIYTYSITTTYHNDALVELMTPPADQAVKLAASALPTSKYTEQS</sequence>
<keyword evidence="2" id="KW-1185">Reference proteome</keyword>
<evidence type="ECO:0000313" key="1">
    <source>
        <dbReference type="EMBL" id="KIM46565.1"/>
    </source>
</evidence>
<name>A0A0C3CCR2_HEBCY</name>
<accession>A0A0C3CCR2</accession>
<reference evidence="1 2" key="1">
    <citation type="submission" date="2014-04" db="EMBL/GenBank/DDBJ databases">
        <authorList>
            <consortium name="DOE Joint Genome Institute"/>
            <person name="Kuo A."/>
            <person name="Gay G."/>
            <person name="Dore J."/>
            <person name="Kohler A."/>
            <person name="Nagy L.G."/>
            <person name="Floudas D."/>
            <person name="Copeland A."/>
            <person name="Barry K.W."/>
            <person name="Cichocki N."/>
            <person name="Veneault-Fourrey C."/>
            <person name="LaButti K."/>
            <person name="Lindquist E.A."/>
            <person name="Lipzen A."/>
            <person name="Lundell T."/>
            <person name="Morin E."/>
            <person name="Murat C."/>
            <person name="Sun H."/>
            <person name="Tunlid A."/>
            <person name="Henrissat B."/>
            <person name="Grigoriev I.V."/>
            <person name="Hibbett D.S."/>
            <person name="Martin F."/>
            <person name="Nordberg H.P."/>
            <person name="Cantor M.N."/>
            <person name="Hua S.X."/>
        </authorList>
    </citation>
    <scope>NUCLEOTIDE SEQUENCE [LARGE SCALE GENOMIC DNA]</scope>
    <source>
        <strain evidence="2">h7</strain>
    </source>
</reference>
<dbReference type="HOGENOM" id="CLU_3014397_0_0_1"/>
<reference evidence="2" key="2">
    <citation type="submission" date="2015-01" db="EMBL/GenBank/DDBJ databases">
        <title>Evolutionary Origins and Diversification of the Mycorrhizal Mutualists.</title>
        <authorList>
            <consortium name="DOE Joint Genome Institute"/>
            <consortium name="Mycorrhizal Genomics Consortium"/>
            <person name="Kohler A."/>
            <person name="Kuo A."/>
            <person name="Nagy L.G."/>
            <person name="Floudas D."/>
            <person name="Copeland A."/>
            <person name="Barry K.W."/>
            <person name="Cichocki N."/>
            <person name="Veneault-Fourrey C."/>
            <person name="LaButti K."/>
            <person name="Lindquist E.A."/>
            <person name="Lipzen A."/>
            <person name="Lundell T."/>
            <person name="Morin E."/>
            <person name="Murat C."/>
            <person name="Riley R."/>
            <person name="Ohm R."/>
            <person name="Sun H."/>
            <person name="Tunlid A."/>
            <person name="Henrissat B."/>
            <person name="Grigoriev I.V."/>
            <person name="Hibbett D.S."/>
            <person name="Martin F."/>
        </authorList>
    </citation>
    <scope>NUCLEOTIDE SEQUENCE [LARGE SCALE GENOMIC DNA]</scope>
    <source>
        <strain evidence="2">h7</strain>
    </source>
</reference>
<dbReference type="EMBL" id="KN831771">
    <property type="protein sequence ID" value="KIM46565.1"/>
    <property type="molecule type" value="Genomic_DNA"/>
</dbReference>
<protein>
    <submittedName>
        <fullName evidence="1">Uncharacterized protein</fullName>
    </submittedName>
</protein>
<gene>
    <name evidence="1" type="ORF">M413DRAFT_441648</name>
</gene>
<organism evidence="1 2">
    <name type="scientific">Hebeloma cylindrosporum</name>
    <dbReference type="NCBI Taxonomy" id="76867"/>
    <lineage>
        <taxon>Eukaryota</taxon>
        <taxon>Fungi</taxon>
        <taxon>Dikarya</taxon>
        <taxon>Basidiomycota</taxon>
        <taxon>Agaricomycotina</taxon>
        <taxon>Agaricomycetes</taxon>
        <taxon>Agaricomycetidae</taxon>
        <taxon>Agaricales</taxon>
        <taxon>Agaricineae</taxon>
        <taxon>Hymenogastraceae</taxon>
        <taxon>Hebeloma</taxon>
    </lineage>
</organism>
<dbReference type="AlphaFoldDB" id="A0A0C3CCR2"/>